<dbReference type="EC" id="4.2.3.4" evidence="7 18"/>
<evidence type="ECO:0000256" key="9">
    <source>
        <dbReference type="ARBA" id="ARBA00022490"/>
    </source>
</evidence>
<dbReference type="RefSeq" id="WP_153401869.1">
    <property type="nucleotide sequence ID" value="NZ_ML762425.1"/>
</dbReference>
<comment type="cofactor">
    <cofactor evidence="3">
        <name>Zn(2+)</name>
        <dbReference type="ChEBI" id="CHEBI:29105"/>
    </cofactor>
</comment>
<keyword evidence="12 18" id="KW-0547">Nucleotide-binding</keyword>
<dbReference type="FunFam" id="3.40.50.1970:FF:000007">
    <property type="entry name" value="Pentafunctional AROM polypeptide"/>
    <property type="match status" value="1"/>
</dbReference>
<evidence type="ECO:0000256" key="8">
    <source>
        <dbReference type="ARBA" id="ARBA00017684"/>
    </source>
</evidence>
<feature type="binding site" evidence="18">
    <location>
        <position position="260"/>
    </location>
    <ligand>
        <name>Zn(2+)</name>
        <dbReference type="ChEBI" id="CHEBI:29105"/>
    </ligand>
</feature>
<dbReference type="GO" id="GO:0005737">
    <property type="term" value="C:cytoplasm"/>
    <property type="evidence" value="ECO:0007669"/>
    <property type="project" value="UniProtKB-SubCell"/>
</dbReference>
<evidence type="ECO:0000256" key="2">
    <source>
        <dbReference type="ARBA" id="ARBA00001911"/>
    </source>
</evidence>
<dbReference type="GO" id="GO:0009423">
    <property type="term" value="P:chorismate biosynthetic process"/>
    <property type="evidence" value="ECO:0007669"/>
    <property type="project" value="UniProtKB-UniRule"/>
</dbReference>
<dbReference type="InterPro" id="IPR050071">
    <property type="entry name" value="Dehydroquinate_synthase"/>
</dbReference>
<evidence type="ECO:0000256" key="4">
    <source>
        <dbReference type="ARBA" id="ARBA00004496"/>
    </source>
</evidence>
<dbReference type="PIRSF" id="PIRSF001455">
    <property type="entry name" value="DHQ_synth"/>
    <property type="match status" value="1"/>
</dbReference>
<keyword evidence="10 18" id="KW-0028">Amino-acid biosynthesis</keyword>
<dbReference type="InterPro" id="IPR016037">
    <property type="entry name" value="DHQ_synth_AroB"/>
</dbReference>
<accession>A0A7C8GUQ4</accession>
<comment type="similarity">
    <text evidence="6 18">Belongs to the sugar phosphate cyclases superfamily. Dehydroquinate synthase family.</text>
</comment>
<evidence type="ECO:0000256" key="18">
    <source>
        <dbReference type="HAMAP-Rule" id="MF_00110"/>
    </source>
</evidence>
<keyword evidence="13 18" id="KW-0862">Zinc</keyword>
<dbReference type="PANTHER" id="PTHR43622:SF7">
    <property type="entry name" value="3-DEHYDROQUINATE SYNTHASE, CHLOROPLASTIC"/>
    <property type="match status" value="1"/>
</dbReference>
<comment type="subcellular location">
    <subcellularLocation>
        <location evidence="4 18">Cytoplasm</location>
    </subcellularLocation>
</comment>
<dbReference type="InterPro" id="IPR056179">
    <property type="entry name" value="DHQS_C"/>
</dbReference>
<sequence length="359" mass="39815">MHKQTIKTSTIHYDVIVGEGLLTDIAQFLPKNYENVLIVSDDVVEKLYAEKLANNLSHIKNVNMTSVPAGEGSKSIDKYFELLTEAINHKLDRKSLIIALGGGMVGDLAGFVAATYMRGIDFIQVPTTILAHDSSVGGKVAINHPKGKNLIGNFYPPVAVIYDVTTLRSLPASEIRSGYAEVVKHGLISEESFFNEVLKVDLTKPLDPDVTVEQLQKGIAVKANIVEKDERESNIRKFLNFGHTLGHAIESEMGYGQITHGEAVAIGMLFALKVSQENYNISLPYNELYQWLAANNYPLMINWPGPDMLIDKMKLDKKSENAIVQMVLLEEVGKPSIVNIDDHNLRIQLENFIRELGSL</sequence>
<evidence type="ECO:0000256" key="5">
    <source>
        <dbReference type="ARBA" id="ARBA00004661"/>
    </source>
</evidence>
<evidence type="ECO:0000256" key="15">
    <source>
        <dbReference type="ARBA" id="ARBA00023141"/>
    </source>
</evidence>
<dbReference type="HAMAP" id="MF_00110">
    <property type="entry name" value="DHQ_synthase"/>
    <property type="match status" value="1"/>
</dbReference>
<feature type="binding site" evidence="18">
    <location>
        <begin position="127"/>
        <end position="128"/>
    </location>
    <ligand>
        <name>NAD(+)</name>
        <dbReference type="ChEBI" id="CHEBI:57540"/>
    </ligand>
</feature>
<evidence type="ECO:0000313" key="23">
    <source>
        <dbReference type="Proteomes" id="UP000480246"/>
    </source>
</evidence>
<comment type="cofactor">
    <cofactor evidence="2 18">
        <name>NAD(+)</name>
        <dbReference type="ChEBI" id="CHEBI:57540"/>
    </cofactor>
</comment>
<dbReference type="PANTHER" id="PTHR43622">
    <property type="entry name" value="3-DEHYDROQUINATE SYNTHASE"/>
    <property type="match status" value="1"/>
</dbReference>
<comment type="caution">
    <text evidence="18">Lacks conserved residue(s) required for the propagation of feature annotation.</text>
</comment>
<evidence type="ECO:0000256" key="10">
    <source>
        <dbReference type="ARBA" id="ARBA00022605"/>
    </source>
</evidence>
<feature type="binding site" evidence="18">
    <location>
        <position position="243"/>
    </location>
    <ligand>
        <name>Zn(2+)</name>
        <dbReference type="ChEBI" id="CHEBI:29105"/>
    </ligand>
</feature>
<comment type="function">
    <text evidence="18">Catalyzes the conversion of 3-deoxy-D-arabino-heptulosonate 7-phosphate (DAHP) to dehydroquinate (DHQ).</text>
</comment>
<evidence type="ECO:0000256" key="19">
    <source>
        <dbReference type="SAM" id="Phobius"/>
    </source>
</evidence>
<dbReference type="GO" id="GO:0008652">
    <property type="term" value="P:amino acid biosynthetic process"/>
    <property type="evidence" value="ECO:0007669"/>
    <property type="project" value="UniProtKB-KW"/>
</dbReference>
<dbReference type="GO" id="GO:0000166">
    <property type="term" value="F:nucleotide binding"/>
    <property type="evidence" value="ECO:0007669"/>
    <property type="project" value="UniProtKB-KW"/>
</dbReference>
<evidence type="ECO:0000256" key="1">
    <source>
        <dbReference type="ARBA" id="ARBA00001393"/>
    </source>
</evidence>
<keyword evidence="9 18" id="KW-0963">Cytoplasm</keyword>
<proteinExistence type="inferred from homology"/>
<dbReference type="CDD" id="cd08195">
    <property type="entry name" value="DHQS"/>
    <property type="match status" value="1"/>
</dbReference>
<evidence type="ECO:0000256" key="12">
    <source>
        <dbReference type="ARBA" id="ARBA00022741"/>
    </source>
</evidence>
<feature type="binding site" evidence="18">
    <location>
        <position position="139"/>
    </location>
    <ligand>
        <name>NAD(+)</name>
        <dbReference type="ChEBI" id="CHEBI:57540"/>
    </ligand>
</feature>
<dbReference type="SUPFAM" id="SSF56796">
    <property type="entry name" value="Dehydroquinate synthase-like"/>
    <property type="match status" value="1"/>
</dbReference>
<keyword evidence="19" id="KW-1133">Transmembrane helix</keyword>
<feature type="binding site" evidence="18">
    <location>
        <position position="181"/>
    </location>
    <ligand>
        <name>Zn(2+)</name>
        <dbReference type="ChEBI" id="CHEBI:29105"/>
    </ligand>
</feature>
<keyword evidence="16 18" id="KW-0456">Lyase</keyword>
<dbReference type="Proteomes" id="UP000480246">
    <property type="component" value="Unassembled WGS sequence"/>
</dbReference>
<comment type="catalytic activity">
    <reaction evidence="1 18">
        <text>7-phospho-2-dehydro-3-deoxy-D-arabino-heptonate = 3-dehydroquinate + phosphate</text>
        <dbReference type="Rhea" id="RHEA:21968"/>
        <dbReference type="ChEBI" id="CHEBI:32364"/>
        <dbReference type="ChEBI" id="CHEBI:43474"/>
        <dbReference type="ChEBI" id="CHEBI:58394"/>
        <dbReference type="EC" id="4.2.3.4"/>
    </reaction>
</comment>
<dbReference type="Pfam" id="PF01761">
    <property type="entry name" value="DHQ_synthase"/>
    <property type="match status" value="1"/>
</dbReference>
<dbReference type="AlphaFoldDB" id="A0A7C8GUQ4"/>
<dbReference type="GO" id="GO:0046872">
    <property type="term" value="F:metal ion binding"/>
    <property type="evidence" value="ECO:0007669"/>
    <property type="project" value="UniProtKB-KW"/>
</dbReference>
<dbReference type="NCBIfam" id="TIGR01357">
    <property type="entry name" value="aroB"/>
    <property type="match status" value="1"/>
</dbReference>
<dbReference type="EMBL" id="WEID01000017">
    <property type="protein sequence ID" value="KAB8138481.1"/>
    <property type="molecule type" value="Genomic_DNA"/>
</dbReference>
<reference evidence="22 23" key="1">
    <citation type="submission" date="2019-10" db="EMBL/GenBank/DDBJ databases">
        <title>Gracilibacillus sp. nov. isolated from rice seeds.</title>
        <authorList>
            <person name="He S."/>
        </authorList>
    </citation>
    <scope>NUCLEOTIDE SEQUENCE [LARGE SCALE GENOMIC DNA]</scope>
    <source>
        <strain evidence="22 23">TD8</strain>
    </source>
</reference>
<evidence type="ECO:0000256" key="11">
    <source>
        <dbReference type="ARBA" id="ARBA00022723"/>
    </source>
</evidence>
<comment type="cofactor">
    <cofactor evidence="18">
        <name>Co(2+)</name>
        <dbReference type="ChEBI" id="CHEBI:48828"/>
    </cofactor>
    <cofactor evidence="18">
        <name>Zn(2+)</name>
        <dbReference type="ChEBI" id="CHEBI:29105"/>
    </cofactor>
    <text evidence="18">Binds 1 divalent metal cation per subunit. Can use either Co(2+) or Zn(2+).</text>
</comment>
<feature type="domain" description="3-dehydroquinate synthase C-terminal" evidence="21">
    <location>
        <begin position="178"/>
        <end position="319"/>
    </location>
</feature>
<keyword evidence="14 18" id="KW-0520">NAD</keyword>
<evidence type="ECO:0000256" key="16">
    <source>
        <dbReference type="ARBA" id="ARBA00023239"/>
    </source>
</evidence>
<dbReference type="GO" id="GO:0009073">
    <property type="term" value="P:aromatic amino acid family biosynthetic process"/>
    <property type="evidence" value="ECO:0007669"/>
    <property type="project" value="UniProtKB-KW"/>
</dbReference>
<keyword evidence="15 18" id="KW-0057">Aromatic amino acid biosynthesis</keyword>
<evidence type="ECO:0000256" key="6">
    <source>
        <dbReference type="ARBA" id="ARBA00005412"/>
    </source>
</evidence>
<dbReference type="Pfam" id="PF24621">
    <property type="entry name" value="DHQS_C"/>
    <property type="match status" value="1"/>
</dbReference>
<keyword evidence="19" id="KW-0472">Membrane</keyword>
<name>A0A7C8GUQ4_9BACI</name>
<protein>
    <recommendedName>
        <fullName evidence="8 18">3-dehydroquinate synthase</fullName>
        <shortName evidence="18">DHQS</shortName>
        <ecNumber evidence="7 18">4.2.3.4</ecNumber>
    </recommendedName>
</protein>
<dbReference type="GO" id="GO:0003856">
    <property type="term" value="F:3-dehydroquinate synthase activity"/>
    <property type="evidence" value="ECO:0007669"/>
    <property type="project" value="UniProtKB-UniRule"/>
</dbReference>
<evidence type="ECO:0000256" key="3">
    <source>
        <dbReference type="ARBA" id="ARBA00001947"/>
    </source>
</evidence>
<feature type="domain" description="3-dehydroquinate synthase N-terminal" evidence="20">
    <location>
        <begin position="66"/>
        <end position="176"/>
    </location>
</feature>
<dbReference type="UniPathway" id="UPA00053">
    <property type="reaction ID" value="UER00085"/>
</dbReference>
<evidence type="ECO:0000259" key="20">
    <source>
        <dbReference type="Pfam" id="PF01761"/>
    </source>
</evidence>
<dbReference type="Gene3D" id="1.20.1090.10">
    <property type="entry name" value="Dehydroquinate synthase-like - alpha domain"/>
    <property type="match status" value="1"/>
</dbReference>
<keyword evidence="11 18" id="KW-0479">Metal-binding</keyword>
<evidence type="ECO:0000259" key="21">
    <source>
        <dbReference type="Pfam" id="PF24621"/>
    </source>
</evidence>
<comment type="caution">
    <text evidence="22">The sequence shown here is derived from an EMBL/GenBank/DDBJ whole genome shotgun (WGS) entry which is preliminary data.</text>
</comment>
<keyword evidence="19" id="KW-0812">Transmembrane</keyword>
<organism evidence="22 23">
    <name type="scientific">Gracilibacillus oryzae</name>
    <dbReference type="NCBI Taxonomy" id="1672701"/>
    <lineage>
        <taxon>Bacteria</taxon>
        <taxon>Bacillati</taxon>
        <taxon>Bacillota</taxon>
        <taxon>Bacilli</taxon>
        <taxon>Bacillales</taxon>
        <taxon>Bacillaceae</taxon>
        <taxon>Gracilibacillus</taxon>
    </lineage>
</organism>
<comment type="pathway">
    <text evidence="5 18">Metabolic intermediate biosynthesis; chorismate biosynthesis; chorismate from D-erythrose 4-phosphate and phosphoenolpyruvate: step 2/7.</text>
</comment>
<feature type="transmembrane region" description="Helical" evidence="19">
    <location>
        <begin position="96"/>
        <end position="117"/>
    </location>
</feature>
<evidence type="ECO:0000256" key="17">
    <source>
        <dbReference type="ARBA" id="ARBA00023285"/>
    </source>
</evidence>
<dbReference type="InterPro" id="IPR030960">
    <property type="entry name" value="DHQS/DOIS_N"/>
</dbReference>
<dbReference type="InterPro" id="IPR030963">
    <property type="entry name" value="DHQ_synth_fam"/>
</dbReference>
<gene>
    <name evidence="18" type="primary">aroB</name>
    <name evidence="22" type="ORF">F9U64_04850</name>
</gene>
<evidence type="ECO:0000256" key="13">
    <source>
        <dbReference type="ARBA" id="ARBA00022833"/>
    </source>
</evidence>
<evidence type="ECO:0000256" key="14">
    <source>
        <dbReference type="ARBA" id="ARBA00023027"/>
    </source>
</evidence>
<feature type="binding site" evidence="18">
    <location>
        <position position="148"/>
    </location>
    <ligand>
        <name>NAD(+)</name>
        <dbReference type="ChEBI" id="CHEBI:57540"/>
    </ligand>
</feature>
<evidence type="ECO:0000256" key="7">
    <source>
        <dbReference type="ARBA" id="ARBA00013031"/>
    </source>
</evidence>
<keyword evidence="17 18" id="KW-0170">Cobalt</keyword>
<keyword evidence="23" id="KW-1185">Reference proteome</keyword>
<dbReference type="OrthoDB" id="9806583at2"/>
<evidence type="ECO:0000313" key="22">
    <source>
        <dbReference type="EMBL" id="KAB8138481.1"/>
    </source>
</evidence>
<dbReference type="Gene3D" id="3.40.50.1970">
    <property type="match status" value="1"/>
</dbReference>